<dbReference type="Gene3D" id="3.30.1540.10">
    <property type="entry name" value="formyl-coa transferase, domain 3"/>
    <property type="match status" value="1"/>
</dbReference>
<dbReference type="AlphaFoldDB" id="A0A285IPP4"/>
<reference evidence="2 3" key="1">
    <citation type="submission" date="2017-09" db="EMBL/GenBank/DDBJ databases">
        <authorList>
            <person name="Ehlers B."/>
            <person name="Leendertz F.H."/>
        </authorList>
    </citation>
    <scope>NUCLEOTIDE SEQUENCE [LARGE SCALE GENOMIC DNA]</scope>
    <source>
        <strain evidence="2 3">CGMCC 1.12662</strain>
    </source>
</reference>
<proteinExistence type="predicted"/>
<name>A0A285IPP4_9RHOB</name>
<keyword evidence="2" id="KW-0808">Transferase</keyword>
<dbReference type="Proteomes" id="UP000231655">
    <property type="component" value="Unassembled WGS sequence"/>
</dbReference>
<dbReference type="PANTHER" id="PTHR48228:SF5">
    <property type="entry name" value="ALPHA-METHYLACYL-COA RACEMASE"/>
    <property type="match status" value="1"/>
</dbReference>
<sequence length="398" mass="42172">MTPVLEGLRVLDFSRLLPGPYCSWLLADQGAEVIRVENPRELAKQAKVFGWDKLDETGRARQRARDMLARGKRSVQLDIGSEAGRAALLKLAASCDVVIEDYRPGVLAGLGLGYEDMAQVNPALVYTSLTLCGQTGPLRDKPGHDPVALALSGVLSRTGEDPEAPGLPGVPSADVTTGAHAAFATLAAVMAARTTGQGRHVDVAMTDCAMTLVANIVSRYETPAEAPPRGTRRADLGLWRCADGAWLCTTDMEPRYWVKFCEVMGHPEFIPAQLDPARRPEIRATLAEAFAQEPRAHWLALFEEAGTQFAPVNDVTEALAEPHLRARGMVVEVDAPGGGLTQLGPPVRLGGEPAPSPAVLPGTDTQAILADLGLAPAEIAALTGGGENGEDRTQRSGT</sequence>
<dbReference type="InterPro" id="IPR023606">
    <property type="entry name" value="CoA-Trfase_III_dom_1_sf"/>
</dbReference>
<dbReference type="SUPFAM" id="SSF89796">
    <property type="entry name" value="CoA-transferase family III (CaiB/BaiF)"/>
    <property type="match status" value="1"/>
</dbReference>
<dbReference type="Proteomes" id="UP000231702">
    <property type="component" value="Unassembled WGS sequence"/>
</dbReference>
<reference evidence="1 4" key="2">
    <citation type="journal article" date="2018" name="Int. J. Syst. Evol. Microbiol.">
        <title>Pseudooceanicola lipolyticus sp. nov., a marine alphaproteobacterium, reclassification of Oceanicola flagellatus as Pseudooceanicola flagellatus comb. nov. and emended description of the genus Pseudooceanicola.</title>
        <authorList>
            <person name="Huang M.-M."/>
            <person name="Guo L.-L."/>
            <person name="Wu Y.-H."/>
            <person name="Lai Q.-L."/>
            <person name="Shao Z.-Z."/>
            <person name="Wang C.-S."/>
            <person name="Wu M."/>
            <person name="Xu X.-W."/>
        </authorList>
    </citation>
    <scope>NUCLEOTIDE SEQUENCE [LARGE SCALE GENOMIC DNA]</scope>
    <source>
        <strain evidence="1 4">Ar-45</strain>
    </source>
</reference>
<dbReference type="PANTHER" id="PTHR48228">
    <property type="entry name" value="SUCCINYL-COA--D-CITRAMALATE COA-TRANSFERASE"/>
    <property type="match status" value="1"/>
</dbReference>
<keyword evidence="4" id="KW-1185">Reference proteome</keyword>
<dbReference type="Gene3D" id="3.40.50.10540">
    <property type="entry name" value="Crotonobetainyl-coa:carnitine coa-transferase, domain 1"/>
    <property type="match status" value="1"/>
</dbReference>
<dbReference type="RefSeq" id="WP_097145413.1">
    <property type="nucleotide sequence ID" value="NZ_OBEA01000003.1"/>
</dbReference>
<dbReference type="InterPro" id="IPR044855">
    <property type="entry name" value="CoA-Trfase_III_dom3_sf"/>
</dbReference>
<dbReference type="EMBL" id="PGTD01000009">
    <property type="protein sequence ID" value="PJE31443.1"/>
    <property type="molecule type" value="Genomic_DNA"/>
</dbReference>
<evidence type="ECO:0000313" key="1">
    <source>
        <dbReference type="EMBL" id="PJE31443.1"/>
    </source>
</evidence>
<dbReference type="GO" id="GO:0016740">
    <property type="term" value="F:transferase activity"/>
    <property type="evidence" value="ECO:0007669"/>
    <property type="project" value="UniProtKB-KW"/>
</dbReference>
<evidence type="ECO:0000313" key="3">
    <source>
        <dbReference type="Proteomes" id="UP000231655"/>
    </source>
</evidence>
<protein>
    <submittedName>
        <fullName evidence="1">CoA transferase</fullName>
    </submittedName>
    <submittedName>
        <fullName evidence="2">Crotonobetainyl-CoA:carnitine CoA-transferase CaiB</fullName>
    </submittedName>
</protein>
<dbReference type="InterPro" id="IPR050509">
    <property type="entry name" value="CoA-transferase_III"/>
</dbReference>
<gene>
    <name evidence="1" type="ORF">CVM39_03565</name>
    <name evidence="2" type="ORF">SAMN06297129_1648</name>
</gene>
<dbReference type="EMBL" id="OBEA01000003">
    <property type="protein sequence ID" value="SNY49968.1"/>
    <property type="molecule type" value="Genomic_DNA"/>
</dbReference>
<dbReference type="Pfam" id="PF02515">
    <property type="entry name" value="CoA_transf_3"/>
    <property type="match status" value="1"/>
</dbReference>
<dbReference type="InterPro" id="IPR003673">
    <property type="entry name" value="CoA-Trfase_fam_III"/>
</dbReference>
<accession>A0A285IPP4</accession>
<evidence type="ECO:0000313" key="2">
    <source>
        <dbReference type="EMBL" id="SNY49968.1"/>
    </source>
</evidence>
<organism evidence="2 3">
    <name type="scientific">Pseudooceanicola antarcticus</name>
    <dbReference type="NCBI Taxonomy" id="1247613"/>
    <lineage>
        <taxon>Bacteria</taxon>
        <taxon>Pseudomonadati</taxon>
        <taxon>Pseudomonadota</taxon>
        <taxon>Alphaproteobacteria</taxon>
        <taxon>Rhodobacterales</taxon>
        <taxon>Paracoccaceae</taxon>
        <taxon>Pseudooceanicola</taxon>
    </lineage>
</organism>
<dbReference type="OrthoDB" id="7208981at2"/>
<evidence type="ECO:0000313" key="4">
    <source>
        <dbReference type="Proteomes" id="UP000231702"/>
    </source>
</evidence>